<protein>
    <submittedName>
        <fullName evidence="1">Uncharacterized protein</fullName>
    </submittedName>
</protein>
<reference evidence="1 2" key="1">
    <citation type="submission" date="2019-10" db="EMBL/GenBank/DDBJ databases">
        <title>Draft genome sequence of Marinobacter hydrocarbonoclasticus NCT7M from the microbiome of the marine copepod.</title>
        <authorList>
            <person name="Nuttall R."/>
            <person name="Sharma G."/>
            <person name="Moisander P."/>
        </authorList>
    </citation>
    <scope>NUCLEOTIDE SEQUENCE [LARGE SCALE GENOMIC DNA]</scope>
    <source>
        <strain evidence="1 2">NCT7M</strain>
    </source>
</reference>
<accession>A0A833NDX8</accession>
<gene>
    <name evidence="1" type="ORF">F6453_1360</name>
</gene>
<organism evidence="1 2">
    <name type="scientific">Marinobacter nauticus</name>
    <name type="common">Marinobacter hydrocarbonoclasticus</name>
    <name type="synonym">Marinobacter aquaeolei</name>
    <dbReference type="NCBI Taxonomy" id="2743"/>
    <lineage>
        <taxon>Bacteria</taxon>
        <taxon>Pseudomonadati</taxon>
        <taxon>Pseudomonadota</taxon>
        <taxon>Gammaproteobacteria</taxon>
        <taxon>Pseudomonadales</taxon>
        <taxon>Marinobacteraceae</taxon>
        <taxon>Marinobacter</taxon>
    </lineage>
</organism>
<dbReference type="EMBL" id="WBMP01000005">
    <property type="protein sequence ID" value="KAE8546114.1"/>
    <property type="molecule type" value="Genomic_DNA"/>
</dbReference>
<evidence type="ECO:0000313" key="1">
    <source>
        <dbReference type="EMBL" id="KAE8546114.1"/>
    </source>
</evidence>
<evidence type="ECO:0000313" key="2">
    <source>
        <dbReference type="Proteomes" id="UP000469950"/>
    </source>
</evidence>
<proteinExistence type="predicted"/>
<dbReference type="AlphaFoldDB" id="A0A833NDX8"/>
<dbReference type="Proteomes" id="UP000469950">
    <property type="component" value="Unassembled WGS sequence"/>
</dbReference>
<comment type="caution">
    <text evidence="1">The sequence shown here is derived from an EMBL/GenBank/DDBJ whole genome shotgun (WGS) entry which is preliminary data.</text>
</comment>
<dbReference type="RefSeq" id="WP_153740352.1">
    <property type="nucleotide sequence ID" value="NZ_WBMP01000005.1"/>
</dbReference>
<name>A0A833NDX8_MARNT</name>
<sequence length="111" mass="12798">MNRSKFERFARKNGLPLERLSNDKRYTSLETEWAWRGYCEATESLVSEAVAICREEADEWDSDRLVTHKNYAEHCGERIRQLKEDNRVCAICDGGPGNDCSCSCGMQKWEG</sequence>